<dbReference type="EMBL" id="PJRQ01000010">
    <property type="protein sequence ID" value="PLR18483.1"/>
    <property type="molecule type" value="Genomic_DNA"/>
</dbReference>
<gene>
    <name evidence="2" type="primary">anmK</name>
    <name evidence="3" type="ORF">C1707_17755</name>
    <name evidence="4" type="ORF">CFHF_05235</name>
</gene>
<keyword evidence="2" id="KW-0808">Transferase</keyword>
<dbReference type="Pfam" id="PF03702">
    <property type="entry name" value="AnmK"/>
    <property type="match status" value="1"/>
</dbReference>
<dbReference type="NCBIfam" id="NF007141">
    <property type="entry name" value="PRK09585.1-5"/>
    <property type="match status" value="1"/>
</dbReference>
<evidence type="ECO:0000313" key="3">
    <source>
        <dbReference type="EMBL" id="AYV47954.1"/>
    </source>
</evidence>
<reference evidence="4 5" key="1">
    <citation type="submission" date="2017-12" db="EMBL/GenBank/DDBJ databases">
        <title>The genome sequence of Caulobacter flavus CGMCC1 15093.</title>
        <authorList>
            <person name="Gao J."/>
            <person name="Mao X."/>
            <person name="Sun J."/>
        </authorList>
    </citation>
    <scope>NUCLEOTIDE SEQUENCE [LARGE SCALE GENOMIC DNA]</scope>
    <source>
        <strain evidence="4 5">CGMCC1 15093</strain>
    </source>
</reference>
<dbReference type="Proteomes" id="UP000234483">
    <property type="component" value="Unassembled WGS sequence"/>
</dbReference>
<dbReference type="KEGG" id="cfh:C1707_17755"/>
<dbReference type="InterPro" id="IPR005338">
    <property type="entry name" value="Anhydro_N_Ac-Mur_kinase"/>
</dbReference>
<dbReference type="OrthoDB" id="9763949at2"/>
<feature type="binding site" evidence="2">
    <location>
        <begin position="24"/>
        <end position="31"/>
    </location>
    <ligand>
        <name>ATP</name>
        <dbReference type="ChEBI" id="CHEBI:30616"/>
    </ligand>
</feature>
<comment type="pathway">
    <text evidence="2">Amino-sugar metabolism; 1,6-anhydro-N-acetylmuramate degradation.</text>
</comment>
<organism evidence="4 5">
    <name type="scientific">Caulobacter flavus</name>
    <dbReference type="NCBI Taxonomy" id="1679497"/>
    <lineage>
        <taxon>Bacteria</taxon>
        <taxon>Pseudomonadati</taxon>
        <taxon>Pseudomonadota</taxon>
        <taxon>Alphaproteobacteria</taxon>
        <taxon>Caulobacterales</taxon>
        <taxon>Caulobacteraceae</taxon>
        <taxon>Caulobacter</taxon>
    </lineage>
</organism>
<dbReference type="GO" id="GO:0006040">
    <property type="term" value="P:amino sugar metabolic process"/>
    <property type="evidence" value="ECO:0007669"/>
    <property type="project" value="InterPro"/>
</dbReference>
<dbReference type="GO" id="GO:0097175">
    <property type="term" value="P:1,6-anhydro-N-acetyl-beta-muramic acid catabolic process"/>
    <property type="evidence" value="ECO:0007669"/>
    <property type="project" value="UniProtKB-UniRule"/>
</dbReference>
<accession>A0A2N5CXD9</accession>
<dbReference type="GO" id="GO:0016301">
    <property type="term" value="F:kinase activity"/>
    <property type="evidence" value="ECO:0007669"/>
    <property type="project" value="UniProtKB-KW"/>
</dbReference>
<keyword evidence="2" id="KW-0547">Nucleotide-binding</keyword>
<comment type="pathway">
    <text evidence="2">Cell wall biogenesis; peptidoglycan recycling.</text>
</comment>
<keyword evidence="2" id="KW-0067">ATP-binding</keyword>
<comment type="similarity">
    <text evidence="2">Belongs to the anhydro-N-acetylmuramic acid kinase family.</text>
</comment>
<evidence type="ECO:0000256" key="2">
    <source>
        <dbReference type="HAMAP-Rule" id="MF_01270"/>
    </source>
</evidence>
<dbReference type="EMBL" id="CP026100">
    <property type="protein sequence ID" value="AYV47954.1"/>
    <property type="molecule type" value="Genomic_DNA"/>
</dbReference>
<dbReference type="InterPro" id="IPR043129">
    <property type="entry name" value="ATPase_NBD"/>
</dbReference>
<keyword evidence="1 2" id="KW-0119">Carbohydrate metabolism</keyword>
<dbReference type="PANTHER" id="PTHR30605">
    <property type="entry name" value="ANHYDRO-N-ACETYLMURAMIC ACID KINASE"/>
    <property type="match status" value="1"/>
</dbReference>
<dbReference type="UniPathway" id="UPA00343"/>
<keyword evidence="6" id="KW-1185">Reference proteome</keyword>
<reference evidence="3 6" key="2">
    <citation type="submission" date="2018-01" db="EMBL/GenBank/DDBJ databases">
        <title>Complete genome sequence of Caulobacter flavus RHGG3.</title>
        <authorList>
            <person name="Yang E."/>
        </authorList>
    </citation>
    <scope>NUCLEOTIDE SEQUENCE [LARGE SCALE GENOMIC DNA]</scope>
    <source>
        <strain evidence="3 6">RHGG3</strain>
    </source>
</reference>
<proteinExistence type="inferred from homology"/>
<name>A0A2N5CXD9_9CAUL</name>
<sequence length="383" mass="40132">MGPSYPRRGVAVNATMRILGFMTGTSLDAVDMAVLDTDGETIHGFGPSGERKLREDTRALLLETTRQALAWKRGQAEPAIFEDARRAVADEHFHAAESFLAEHGLSWSEFDLLGVHGQTVLHERPSAERIGRTVQLLDAERLARLAGRPVAFDFRTADVAAGGEGAPLAPIYHEARARASGLAAPVAALNIGGVANITLIGADGTLLAFDTGPGNGMIDLMLQERGLGRFDEGGRLAAAGTVDEAVLNGLLASAYFAAPAPKSLDRYDFSLDAVAHLSAQDAAATLVAFTAAAVVKAFDKNDAPPSALIVCGGGRRNPRIMAALAERVPVPVKAAEDYGWRGDAIEAEAFAYLAARTARGLPISFPGTTGVKAAMTGGRIVEP</sequence>
<evidence type="ECO:0000313" key="6">
    <source>
        <dbReference type="Proteomes" id="UP000281192"/>
    </source>
</evidence>
<comment type="catalytic activity">
    <reaction evidence="2">
        <text>1,6-anhydro-N-acetyl-beta-muramate + ATP + H2O = N-acetyl-D-muramate 6-phosphate + ADP + H(+)</text>
        <dbReference type="Rhea" id="RHEA:24952"/>
        <dbReference type="ChEBI" id="CHEBI:15377"/>
        <dbReference type="ChEBI" id="CHEBI:15378"/>
        <dbReference type="ChEBI" id="CHEBI:30616"/>
        <dbReference type="ChEBI" id="CHEBI:58690"/>
        <dbReference type="ChEBI" id="CHEBI:58722"/>
        <dbReference type="ChEBI" id="CHEBI:456216"/>
        <dbReference type="EC" id="2.7.1.170"/>
    </reaction>
</comment>
<dbReference type="UniPathway" id="UPA00544"/>
<keyword evidence="2 4" id="KW-0418">Kinase</keyword>
<dbReference type="PANTHER" id="PTHR30605:SF0">
    <property type="entry name" value="ANHYDRO-N-ACETYLMURAMIC ACID KINASE"/>
    <property type="match status" value="1"/>
</dbReference>
<evidence type="ECO:0000313" key="4">
    <source>
        <dbReference type="EMBL" id="PLR18483.1"/>
    </source>
</evidence>
<dbReference type="GO" id="GO:0009254">
    <property type="term" value="P:peptidoglycan turnover"/>
    <property type="evidence" value="ECO:0007669"/>
    <property type="project" value="UniProtKB-UniRule"/>
</dbReference>
<dbReference type="GO" id="GO:0016773">
    <property type="term" value="F:phosphotransferase activity, alcohol group as acceptor"/>
    <property type="evidence" value="ECO:0007669"/>
    <property type="project" value="UniProtKB-UniRule"/>
</dbReference>
<dbReference type="HAMAP" id="MF_01270">
    <property type="entry name" value="AnhMurNAc_kinase"/>
    <property type="match status" value="1"/>
</dbReference>
<dbReference type="Proteomes" id="UP000281192">
    <property type="component" value="Chromosome"/>
</dbReference>
<dbReference type="AlphaFoldDB" id="A0A2N5CXD9"/>
<evidence type="ECO:0000313" key="5">
    <source>
        <dbReference type="Proteomes" id="UP000234483"/>
    </source>
</evidence>
<dbReference type="EC" id="2.7.1.170" evidence="2"/>
<evidence type="ECO:0000256" key="1">
    <source>
        <dbReference type="ARBA" id="ARBA00023277"/>
    </source>
</evidence>
<dbReference type="GO" id="GO:0005524">
    <property type="term" value="F:ATP binding"/>
    <property type="evidence" value="ECO:0007669"/>
    <property type="project" value="UniProtKB-UniRule"/>
</dbReference>
<protein>
    <recommendedName>
        <fullName evidence="2">Anhydro-N-acetylmuramic acid kinase</fullName>
        <ecNumber evidence="2">2.7.1.170</ecNumber>
    </recommendedName>
    <alternativeName>
        <fullName evidence="2">AnhMurNAc kinase</fullName>
    </alternativeName>
</protein>
<dbReference type="Gene3D" id="3.30.420.40">
    <property type="match status" value="2"/>
</dbReference>
<comment type="function">
    <text evidence="2">Catalyzes the specific phosphorylation of 1,6-anhydro-N-acetylmuramic acid (anhMurNAc) with the simultaneous cleavage of the 1,6-anhydro ring, generating MurNAc-6-P. Is required for the utilization of anhMurNAc either imported from the medium or derived from its own cell wall murein, and thus plays a role in cell wall recycling.</text>
</comment>
<dbReference type="SUPFAM" id="SSF53067">
    <property type="entry name" value="Actin-like ATPase domain"/>
    <property type="match status" value="1"/>
</dbReference>